<evidence type="ECO:0000313" key="3">
    <source>
        <dbReference type="EMBL" id="ABE49869.1"/>
    </source>
</evidence>
<feature type="chain" id="PRO_5004189847" description="Ice-binding protein C-terminal domain-containing protein" evidence="1">
    <location>
        <begin position="21"/>
        <end position="218"/>
    </location>
</feature>
<sequence>MKLSALALATGLAFSASAFATENVWDSASPWDGLTVVDYAEWNVFGWDSVSGNEYIDSTPDVGGVGTLTVTGAPIITGTQNVYTWQGGPLSYSASLSSSATGVFDVYLRAASMGLVASDTAYLNGVAATAVETYNVSMGIMFGEPAAQREYYFVWNNVSATDLYTFTWTDPRPHISLDQLAIATVAVAAVPEPSTYGMLALGLGVLAFAGRRSRKHNA</sequence>
<reference evidence="3 4" key="1">
    <citation type="submission" date="2006-03" db="EMBL/GenBank/DDBJ databases">
        <title>Complete sequence of Methylobacillus flagellatus KT.</title>
        <authorList>
            <consortium name="US DOE Joint Genome Institute"/>
            <person name="Copeland A."/>
            <person name="Lucas S."/>
            <person name="Lapidus A."/>
            <person name="Barry K."/>
            <person name="Detter J.C."/>
            <person name="Glavina del Rio T."/>
            <person name="Hammon N."/>
            <person name="Israni S."/>
            <person name="Dalin E."/>
            <person name="Tice H."/>
            <person name="Pitluck S."/>
            <person name="Brettin T."/>
            <person name="Bruce D."/>
            <person name="Han C."/>
            <person name="Tapia R."/>
            <person name="Saunders E."/>
            <person name="Gilna P."/>
            <person name="Schmutz J."/>
            <person name="Larimer F."/>
            <person name="Land M."/>
            <person name="Kyrpides N."/>
            <person name="Anderson I."/>
            <person name="Richardson P."/>
        </authorList>
    </citation>
    <scope>NUCLEOTIDE SEQUENCE [LARGE SCALE GENOMIC DNA]</scope>
    <source>
        <strain evidence="4">KT / ATCC 51484 / DSM 6875</strain>
    </source>
</reference>
<dbReference type="KEGG" id="mfa:Mfla_1601"/>
<organism evidence="3 4">
    <name type="scientific">Methylobacillus flagellatus (strain ATCC 51484 / DSM 6875 / VKM B-1610 / KT)</name>
    <dbReference type="NCBI Taxonomy" id="265072"/>
    <lineage>
        <taxon>Bacteria</taxon>
        <taxon>Pseudomonadati</taxon>
        <taxon>Pseudomonadota</taxon>
        <taxon>Betaproteobacteria</taxon>
        <taxon>Nitrosomonadales</taxon>
        <taxon>Methylophilaceae</taxon>
        <taxon>Methylobacillus</taxon>
    </lineage>
</organism>
<dbReference type="STRING" id="265072.Mfla_1601"/>
<evidence type="ECO:0000313" key="4">
    <source>
        <dbReference type="Proteomes" id="UP000002440"/>
    </source>
</evidence>
<dbReference type="Pfam" id="PF07589">
    <property type="entry name" value="PEP-CTERM"/>
    <property type="match status" value="1"/>
</dbReference>
<keyword evidence="1" id="KW-0732">Signal</keyword>
<dbReference type="EMBL" id="CP000284">
    <property type="protein sequence ID" value="ABE49869.1"/>
    <property type="molecule type" value="Genomic_DNA"/>
</dbReference>
<dbReference type="eggNOG" id="ENOG5033NGI">
    <property type="taxonomic scope" value="Bacteria"/>
</dbReference>
<feature type="domain" description="Ice-binding protein C-terminal" evidence="2">
    <location>
        <begin position="189"/>
        <end position="212"/>
    </location>
</feature>
<protein>
    <recommendedName>
        <fullName evidence="2">Ice-binding protein C-terminal domain-containing protein</fullName>
    </recommendedName>
</protein>
<dbReference type="NCBIfam" id="TIGR02595">
    <property type="entry name" value="PEP_CTERM"/>
    <property type="match status" value="1"/>
</dbReference>
<evidence type="ECO:0000259" key="2">
    <source>
        <dbReference type="Pfam" id="PF07589"/>
    </source>
</evidence>
<name>Q1H0W8_METFK</name>
<feature type="signal peptide" evidence="1">
    <location>
        <begin position="1"/>
        <end position="20"/>
    </location>
</feature>
<proteinExistence type="predicted"/>
<dbReference type="AlphaFoldDB" id="Q1H0W8"/>
<accession>Q1H0W8</accession>
<dbReference type="Proteomes" id="UP000002440">
    <property type="component" value="Chromosome"/>
</dbReference>
<evidence type="ECO:0000256" key="1">
    <source>
        <dbReference type="SAM" id="SignalP"/>
    </source>
</evidence>
<keyword evidence="4" id="KW-1185">Reference proteome</keyword>
<gene>
    <name evidence="3" type="ordered locus">Mfla_1601</name>
</gene>
<dbReference type="InterPro" id="IPR013424">
    <property type="entry name" value="Ice-binding_C"/>
</dbReference>
<dbReference type="HOGENOM" id="CLU_1223568_0_0_4"/>